<dbReference type="Pfam" id="PF01753">
    <property type="entry name" value="zf-MYND"/>
    <property type="match status" value="1"/>
</dbReference>
<evidence type="ECO:0000256" key="5">
    <source>
        <dbReference type="SAM" id="MobiDB-lite"/>
    </source>
</evidence>
<keyword evidence="3" id="KW-0862">Zinc</keyword>
<organism evidence="7 8">
    <name type="scientific">Macrosiphum euphorbiae</name>
    <name type="common">potato aphid</name>
    <dbReference type="NCBI Taxonomy" id="13131"/>
    <lineage>
        <taxon>Eukaryota</taxon>
        <taxon>Metazoa</taxon>
        <taxon>Ecdysozoa</taxon>
        <taxon>Arthropoda</taxon>
        <taxon>Hexapoda</taxon>
        <taxon>Insecta</taxon>
        <taxon>Pterygota</taxon>
        <taxon>Neoptera</taxon>
        <taxon>Paraneoptera</taxon>
        <taxon>Hemiptera</taxon>
        <taxon>Sternorrhyncha</taxon>
        <taxon>Aphidomorpha</taxon>
        <taxon>Aphidoidea</taxon>
        <taxon>Aphididae</taxon>
        <taxon>Macrosiphini</taxon>
        <taxon>Macrosiphum</taxon>
    </lineage>
</organism>
<evidence type="ECO:0000256" key="1">
    <source>
        <dbReference type="ARBA" id="ARBA00022723"/>
    </source>
</evidence>
<reference evidence="7 8" key="1">
    <citation type="submission" date="2023-01" db="EMBL/GenBank/DDBJ databases">
        <authorList>
            <person name="Whitehead M."/>
        </authorList>
    </citation>
    <scope>NUCLEOTIDE SEQUENCE [LARGE SCALE GENOMIC DNA]</scope>
</reference>
<evidence type="ECO:0000256" key="2">
    <source>
        <dbReference type="ARBA" id="ARBA00022771"/>
    </source>
</evidence>
<dbReference type="Proteomes" id="UP001160148">
    <property type="component" value="Unassembled WGS sequence"/>
</dbReference>
<dbReference type="PROSITE" id="PS50865">
    <property type="entry name" value="ZF_MYND_2"/>
    <property type="match status" value="1"/>
</dbReference>
<evidence type="ECO:0000313" key="7">
    <source>
        <dbReference type="EMBL" id="CAI6359648.1"/>
    </source>
</evidence>
<protein>
    <recommendedName>
        <fullName evidence="6">MYND-type domain-containing protein</fullName>
    </recommendedName>
</protein>
<name>A0AAV0WV00_9HEMI</name>
<comment type="caution">
    <text evidence="7">The sequence shown here is derived from an EMBL/GenBank/DDBJ whole genome shotgun (WGS) entry which is preliminary data.</text>
</comment>
<evidence type="ECO:0000256" key="3">
    <source>
        <dbReference type="ARBA" id="ARBA00022833"/>
    </source>
</evidence>
<dbReference type="AlphaFoldDB" id="A0AAV0WV00"/>
<feature type="region of interest" description="Disordered" evidence="5">
    <location>
        <begin position="121"/>
        <end position="165"/>
    </location>
</feature>
<evidence type="ECO:0000259" key="6">
    <source>
        <dbReference type="PROSITE" id="PS50865"/>
    </source>
</evidence>
<keyword evidence="1" id="KW-0479">Metal-binding</keyword>
<evidence type="ECO:0000256" key="4">
    <source>
        <dbReference type="PROSITE-ProRule" id="PRU00134"/>
    </source>
</evidence>
<feature type="domain" description="MYND-type" evidence="6">
    <location>
        <begin position="734"/>
        <end position="771"/>
    </location>
</feature>
<proteinExistence type="predicted"/>
<evidence type="ECO:0000313" key="8">
    <source>
        <dbReference type="Proteomes" id="UP001160148"/>
    </source>
</evidence>
<dbReference type="SUPFAM" id="SSF144232">
    <property type="entry name" value="HIT/MYND zinc finger-like"/>
    <property type="match status" value="1"/>
</dbReference>
<keyword evidence="2 4" id="KW-0863">Zinc-finger</keyword>
<feature type="compositionally biased region" description="Basic and acidic residues" evidence="5">
    <location>
        <begin position="121"/>
        <end position="151"/>
    </location>
</feature>
<keyword evidence="8" id="KW-1185">Reference proteome</keyword>
<dbReference type="GO" id="GO:0008270">
    <property type="term" value="F:zinc ion binding"/>
    <property type="evidence" value="ECO:0007669"/>
    <property type="project" value="UniProtKB-KW"/>
</dbReference>
<sequence length="781" mass="88308">MPYRSNKLTYIKKEVDSWFRNVVYDTCQVSLKKFTEEDIANYKLSLIKKEKKTPKEVGNIFKDNITIKQEYYTIKDNTTSKSDKRSKYEKKSKYVKTPKDTFKDFKTPKNVITSKNFKTPKDVKTSKGFKTPEDVKTSKDVKSSKVDKTYKDNTSIDDEPAKKKQKLDTNGIDVLKLVLSREGETHKFKSKFKSSLRPKKEIASTSTAEEVPIVIDCEESVLDCVSANSSATNVKQRVWVKDVKKMMDVDNYMRWQEMINYKNKPNHPTNGTKKLAVAKLPISGPISGSTSLPKLTVLKHAVNGKKYVKGHLVKIEKLYIKYFTKSAQDTVVVIANILNIISMSNKHHKARMDESFKKRSEAEKLKERCDANRLHGRHKQILETKLKNFVIDVVSSFETSEFDSAFQMFFLSILTVLRVLDQPKFKKGSIFKNLVLLLWNSLKNSEYNHPQIFSLFRSKTFRPDCIDLISLIEDSRDIDSGVTDRMSLFFVSSVNSREYFQAVIDAVIGDSNEDLGSLIDNAAFQCSINSKFKDPVASPTVQSSDNKIPATETIPSTVNNDEIIQHWFLAKNPDGTYQQIPVINGNKTQTIGNTAIKPKILTGQPLNNFYQSFSSSLQNKNLEPSTSKVIPTNKCFVVATTISHSPLVQVTASLSKSATTIPATTTTFVTFKPAVPNNISMVNGTLQRAEGSTILVGNRQYQLVKGPTGQMRAVINKAKTFIKPQPVAMDKCYARNCTKSATIMCSSCTSVKYCSHNCQRLDWYDSHINVCEQLVKQKQRP</sequence>
<dbReference type="EMBL" id="CARXXK010000002">
    <property type="protein sequence ID" value="CAI6359648.1"/>
    <property type="molecule type" value="Genomic_DNA"/>
</dbReference>
<gene>
    <name evidence="7" type="ORF">MEUPH1_LOCUS15038</name>
</gene>
<accession>A0AAV0WV00</accession>
<dbReference type="InterPro" id="IPR002893">
    <property type="entry name" value="Znf_MYND"/>
</dbReference>
<dbReference type="Gene3D" id="6.10.140.2220">
    <property type="match status" value="1"/>
</dbReference>